<keyword evidence="2 6" id="KW-0238">DNA-binding</keyword>
<dbReference type="CDD" id="cd01392">
    <property type="entry name" value="HTH_LacI"/>
    <property type="match status" value="1"/>
</dbReference>
<dbReference type="Pfam" id="PF13377">
    <property type="entry name" value="Peripla_BP_3"/>
    <property type="match status" value="1"/>
</dbReference>
<keyword evidence="7" id="KW-1185">Reference proteome</keyword>
<evidence type="ECO:0000313" key="7">
    <source>
        <dbReference type="Proteomes" id="UP001519362"/>
    </source>
</evidence>
<evidence type="ECO:0000256" key="4">
    <source>
        <dbReference type="SAM" id="MobiDB-lite"/>
    </source>
</evidence>
<dbReference type="SUPFAM" id="SSF47413">
    <property type="entry name" value="lambda repressor-like DNA-binding domains"/>
    <property type="match status" value="1"/>
</dbReference>
<keyword evidence="3" id="KW-0804">Transcription</keyword>
<accession>A0ABS4ZKE6</accession>
<comment type="caution">
    <text evidence="6">The sequence shown here is derived from an EMBL/GenBank/DDBJ whole genome shotgun (WGS) entry which is preliminary data.</text>
</comment>
<name>A0ABS4ZKE6_9MICO</name>
<gene>
    <name evidence="6" type="ORF">JOF34_002079</name>
</gene>
<dbReference type="PROSITE" id="PS00356">
    <property type="entry name" value="HTH_LACI_1"/>
    <property type="match status" value="1"/>
</dbReference>
<evidence type="ECO:0000256" key="2">
    <source>
        <dbReference type="ARBA" id="ARBA00023125"/>
    </source>
</evidence>
<dbReference type="Pfam" id="PF00356">
    <property type="entry name" value="LacI"/>
    <property type="match status" value="1"/>
</dbReference>
<reference evidence="6 7" key="1">
    <citation type="submission" date="2021-03" db="EMBL/GenBank/DDBJ databases">
        <title>Sequencing the genomes of 1000 actinobacteria strains.</title>
        <authorList>
            <person name="Klenk H.-P."/>
        </authorList>
    </citation>
    <scope>NUCLEOTIDE SEQUENCE [LARGE SCALE GENOMIC DNA]</scope>
    <source>
        <strain evidence="6 7">DSM 24221</strain>
    </source>
</reference>
<dbReference type="RefSeq" id="WP_165133822.1">
    <property type="nucleotide sequence ID" value="NZ_CP049253.1"/>
</dbReference>
<evidence type="ECO:0000313" key="6">
    <source>
        <dbReference type="EMBL" id="MBP2437493.1"/>
    </source>
</evidence>
<dbReference type="SUPFAM" id="SSF53822">
    <property type="entry name" value="Periplasmic binding protein-like I"/>
    <property type="match status" value="1"/>
</dbReference>
<dbReference type="PANTHER" id="PTHR30146">
    <property type="entry name" value="LACI-RELATED TRANSCRIPTIONAL REPRESSOR"/>
    <property type="match status" value="1"/>
</dbReference>
<dbReference type="SMART" id="SM00354">
    <property type="entry name" value="HTH_LACI"/>
    <property type="match status" value="1"/>
</dbReference>
<dbReference type="CDD" id="cd06267">
    <property type="entry name" value="PBP1_LacI_sugar_binding-like"/>
    <property type="match status" value="1"/>
</dbReference>
<evidence type="ECO:0000256" key="1">
    <source>
        <dbReference type="ARBA" id="ARBA00023015"/>
    </source>
</evidence>
<feature type="region of interest" description="Disordered" evidence="4">
    <location>
        <begin position="317"/>
        <end position="336"/>
    </location>
</feature>
<dbReference type="InterPro" id="IPR028082">
    <property type="entry name" value="Peripla_BP_I"/>
</dbReference>
<dbReference type="InterPro" id="IPR010982">
    <property type="entry name" value="Lambda_DNA-bd_dom_sf"/>
</dbReference>
<proteinExistence type="predicted"/>
<dbReference type="Proteomes" id="UP001519362">
    <property type="component" value="Unassembled WGS sequence"/>
</dbReference>
<dbReference type="InterPro" id="IPR000843">
    <property type="entry name" value="HTH_LacI"/>
</dbReference>
<evidence type="ECO:0000256" key="3">
    <source>
        <dbReference type="ARBA" id="ARBA00023163"/>
    </source>
</evidence>
<dbReference type="Gene3D" id="3.40.50.2300">
    <property type="match status" value="2"/>
</dbReference>
<dbReference type="PANTHER" id="PTHR30146:SF109">
    <property type="entry name" value="HTH-TYPE TRANSCRIPTIONAL REGULATOR GALS"/>
    <property type="match status" value="1"/>
</dbReference>
<keyword evidence="1" id="KW-0805">Transcription regulation</keyword>
<dbReference type="Gene3D" id="1.10.260.40">
    <property type="entry name" value="lambda repressor-like DNA-binding domains"/>
    <property type="match status" value="1"/>
</dbReference>
<sequence>MPVTMNDVARVAGVSAMTVSNVLTGRRVVSDATRERVEAAAEQLGYALNLTARHLRAGRTNTIALVIPNLDHPYFGELAARFDRLLRSTGRHLVVEQTGSRREAELSALNVARLRLYDGVLLSVVGMRSEEIATLRSDMPVVILGEQDVSNRFDHVGMDNVGGARIATSHLLSRGSRRILILGGAPEGDDASGMSLARTNGWRQAHHDAGMTPEDDLIIPLEIPSAEHGHATILRLVRDGFAFDGVFTVTDTLATGVLAGLSESGRRVPEDVQVVGFDSLDGSRFTVPPLTTIDPGHEEMATEALRLLDRLIERDEGAPRERVKPPARLIRRGSTR</sequence>
<feature type="domain" description="HTH lacI-type" evidence="5">
    <location>
        <begin position="3"/>
        <end position="57"/>
    </location>
</feature>
<organism evidence="6 7">
    <name type="scientific">Microbacterium amylolyticum</name>
    <dbReference type="NCBI Taxonomy" id="936337"/>
    <lineage>
        <taxon>Bacteria</taxon>
        <taxon>Bacillati</taxon>
        <taxon>Actinomycetota</taxon>
        <taxon>Actinomycetes</taxon>
        <taxon>Micrococcales</taxon>
        <taxon>Microbacteriaceae</taxon>
        <taxon>Microbacterium</taxon>
    </lineage>
</organism>
<dbReference type="PROSITE" id="PS50932">
    <property type="entry name" value="HTH_LACI_2"/>
    <property type="match status" value="1"/>
</dbReference>
<protein>
    <submittedName>
        <fullName evidence="6">DNA-binding LacI/PurR family transcriptional regulator</fullName>
    </submittedName>
</protein>
<dbReference type="GO" id="GO:0003677">
    <property type="term" value="F:DNA binding"/>
    <property type="evidence" value="ECO:0007669"/>
    <property type="project" value="UniProtKB-KW"/>
</dbReference>
<evidence type="ECO:0000259" key="5">
    <source>
        <dbReference type="PROSITE" id="PS50932"/>
    </source>
</evidence>
<dbReference type="InterPro" id="IPR046335">
    <property type="entry name" value="LacI/GalR-like_sensor"/>
</dbReference>
<dbReference type="EMBL" id="JAGIOL010000001">
    <property type="protein sequence ID" value="MBP2437493.1"/>
    <property type="molecule type" value="Genomic_DNA"/>
</dbReference>